<dbReference type="GeneID" id="88180898"/>
<keyword evidence="1" id="KW-0560">Oxidoreductase</keyword>
<proteinExistence type="predicted"/>
<evidence type="ECO:0000313" key="1">
    <source>
        <dbReference type="EMBL" id="KGB78861.1"/>
    </source>
</evidence>
<dbReference type="PANTHER" id="PTHR40470">
    <property type="entry name" value="PHYTANOYL-COA DIOXYGENASE FAMILY PROTEIN (AFU_ORTHOLOGUE AFUA_2G15850)"/>
    <property type="match status" value="1"/>
</dbReference>
<evidence type="ECO:0000313" key="2">
    <source>
        <dbReference type="Proteomes" id="UP000029445"/>
    </source>
</evidence>
<dbReference type="EMBL" id="CP025760">
    <property type="protein sequence ID" value="KGB78861.1"/>
    <property type="molecule type" value="Genomic_DNA"/>
</dbReference>
<dbReference type="KEGG" id="cdeu:CNBG_4699"/>
<dbReference type="Proteomes" id="UP000029445">
    <property type="component" value="Chromosome 2"/>
</dbReference>
<organism evidence="1 2">
    <name type="scientific">Cryptococcus deuterogattii (strain R265)</name>
    <name type="common">Cryptococcus gattii VGII (strain R265)</name>
    <dbReference type="NCBI Taxonomy" id="294750"/>
    <lineage>
        <taxon>Eukaryota</taxon>
        <taxon>Fungi</taxon>
        <taxon>Dikarya</taxon>
        <taxon>Basidiomycota</taxon>
        <taxon>Agaricomycotina</taxon>
        <taxon>Tremellomycetes</taxon>
        <taxon>Tremellales</taxon>
        <taxon>Cryptococcaceae</taxon>
        <taxon>Cryptococcus</taxon>
        <taxon>Cryptococcus gattii species complex</taxon>
    </lineage>
</organism>
<reference evidence="1 2" key="2">
    <citation type="journal article" date="2018" name="Proc. Natl. Acad. Sci.">
        <title>RNAi is a critical determinant of centromere evolution in closely related fungi.</title>
        <authorList>
            <person name="Yadav V."/>
            <person name="Sun S."/>
            <person name="Billmyre R.B."/>
            <person name="Thimmappa B.C."/>
            <person name="Shea T."/>
            <person name="Lintner R."/>
            <person name="Bakkeren G."/>
            <person name="Cuomo C.A."/>
            <person name="Heitman J."/>
            <person name="Sanyal K."/>
        </authorList>
    </citation>
    <scope>NUCLEOTIDE SEQUENCE [LARGE SCALE GENOMIC DNA]</scope>
    <source>
        <strain evidence="1 2">R265</strain>
    </source>
</reference>
<dbReference type="Pfam" id="PF05721">
    <property type="entry name" value="PhyH"/>
    <property type="match status" value="1"/>
</dbReference>
<gene>
    <name evidence="1" type="ORF">CNBG_4699</name>
</gene>
<dbReference type="AlphaFoldDB" id="A0A095DDC7"/>
<dbReference type="STRING" id="294750.A0A095DDC7"/>
<dbReference type="HOGENOM" id="CLU_056749_0_0_1"/>
<dbReference type="GO" id="GO:0051213">
    <property type="term" value="F:dioxygenase activity"/>
    <property type="evidence" value="ECO:0007669"/>
    <property type="project" value="UniProtKB-KW"/>
</dbReference>
<reference evidence="1 2" key="1">
    <citation type="journal article" date="2011" name="MBio">
        <title>Genome variation in Cryptococcus gattii, an emerging pathogen of immunocompetent hosts.</title>
        <authorList>
            <person name="D'Souza C.A."/>
            <person name="Kronstad J.W."/>
            <person name="Taylor G."/>
            <person name="Warren R."/>
            <person name="Yuen M."/>
            <person name="Hu G."/>
            <person name="Jung W.H."/>
            <person name="Sham A."/>
            <person name="Kidd S.E."/>
            <person name="Tangen K."/>
            <person name="Lee N."/>
            <person name="Zeilmaker T."/>
            <person name="Sawkins J."/>
            <person name="McVicker G."/>
            <person name="Shah S."/>
            <person name="Gnerre S."/>
            <person name="Griggs A."/>
            <person name="Zeng Q."/>
            <person name="Bartlett K."/>
            <person name="Li W."/>
            <person name="Wang X."/>
            <person name="Heitman J."/>
            <person name="Stajich J.E."/>
            <person name="Fraser J.A."/>
            <person name="Meyer W."/>
            <person name="Carter D."/>
            <person name="Schein J."/>
            <person name="Krzywinski M."/>
            <person name="Kwon-Chung K.J."/>
            <person name="Varma A."/>
            <person name="Wang J."/>
            <person name="Brunham R."/>
            <person name="Fyfe M."/>
            <person name="Ouellette B.F."/>
            <person name="Siddiqui A."/>
            <person name="Marra M."/>
            <person name="Jones S."/>
            <person name="Holt R."/>
            <person name="Birren B.W."/>
            <person name="Galagan J.E."/>
            <person name="Cuomo C.A."/>
        </authorList>
    </citation>
    <scope>NUCLEOTIDE SEQUENCE [LARGE SCALE GENOMIC DNA]</scope>
    <source>
        <strain evidence="1 2">R265</strain>
    </source>
</reference>
<dbReference type="PANTHER" id="PTHR40470:SF1">
    <property type="entry name" value="PHYTANOYL-COA DIOXYGENASE FAMILY PROTEIN (AFU_ORTHOLOGUE AFUA_2G15850)"/>
    <property type="match status" value="1"/>
</dbReference>
<protein>
    <submittedName>
        <fullName evidence="1">Phytanoyl-CoA dioxygenase</fullName>
    </submittedName>
</protein>
<dbReference type="OMA" id="PYVRTVG"/>
<keyword evidence="1" id="KW-0223">Dioxygenase</keyword>
<sequence>MSQFNLDELSSFREHYHTHGYVVVPSLISDHFLPLLREAADHIVDLSRSGKWDNVRVVGKPFPPWDAKDQEDIWGVQNVMHPDLGHKVFAEWYGSEGMLEVSRALMGCEQEDMQFELFNLLINPTNAVYALVWHRDDVKPTATPQEEIAALQKDYHGIQWNAALYDDECLSVVPKSHLRVSTPDEKKALLGEREMPGGMKVKLKTGETVFYNNNIIHIGSYDPTTKRRTLHGCYGCPPPGDTSRARNILQHDLTYTLDPEFRESVPEGLKGMVDKLNRMQKLLEGQVLEYSQD</sequence>
<dbReference type="SUPFAM" id="SSF51197">
    <property type="entry name" value="Clavaminate synthase-like"/>
    <property type="match status" value="1"/>
</dbReference>
<dbReference type="InterPro" id="IPR008775">
    <property type="entry name" value="Phytyl_CoA_dOase-like"/>
</dbReference>
<keyword evidence="2" id="KW-1185">Reference proteome</keyword>
<dbReference type="OrthoDB" id="2106152at2759"/>
<dbReference type="Gene3D" id="2.60.120.620">
    <property type="entry name" value="q2cbj1_9rhob like domain"/>
    <property type="match status" value="1"/>
</dbReference>
<accession>A0A095DDC7</accession>
<dbReference type="VEuPathDB" id="FungiDB:CNBG_4699"/>
<dbReference type="RefSeq" id="XP_062884578.1">
    <property type="nucleotide sequence ID" value="XM_063028623.1"/>
</dbReference>
<name>A0A095DDC7_CRYD2</name>